<keyword evidence="1" id="KW-0472">Membrane</keyword>
<protein>
    <submittedName>
        <fullName evidence="2">Uncharacterized protein</fullName>
    </submittedName>
</protein>
<reference evidence="2 3" key="1">
    <citation type="submission" date="2015-06" db="EMBL/GenBank/DDBJ databases">
        <authorList>
            <person name="Xie B.-B."/>
            <person name="Rong J.-C."/>
            <person name="Qin Q.-L."/>
            <person name="Zhang Y.-Z."/>
        </authorList>
    </citation>
    <scope>NUCLEOTIDE SEQUENCE [LARGE SCALE GENOMIC DNA]</scope>
    <source>
        <strain evidence="2 3">KMM 3549</strain>
    </source>
</reference>
<accession>A0ABM6N971</accession>
<keyword evidence="1" id="KW-0812">Transmembrane</keyword>
<sequence length="53" mass="6277">MPQAKQLKKAMWNPFIHIKTALKLIKTLFTHYYSALFILPHWFGAILTIKTDF</sequence>
<gene>
    <name evidence="2" type="ORF">PISS_b0606</name>
</gene>
<evidence type="ECO:0000313" key="3">
    <source>
        <dbReference type="Proteomes" id="UP000217258"/>
    </source>
</evidence>
<keyword evidence="1" id="KW-1133">Transmembrane helix</keyword>
<dbReference type="Proteomes" id="UP000217258">
    <property type="component" value="Chromosome II"/>
</dbReference>
<organism evidence="2 3">
    <name type="scientific">Pseudoalteromonas issachenkonii</name>
    <dbReference type="NCBI Taxonomy" id="152297"/>
    <lineage>
        <taxon>Bacteria</taxon>
        <taxon>Pseudomonadati</taxon>
        <taxon>Pseudomonadota</taxon>
        <taxon>Gammaproteobacteria</taxon>
        <taxon>Alteromonadales</taxon>
        <taxon>Pseudoalteromonadaceae</taxon>
        <taxon>Pseudoalteromonas</taxon>
    </lineage>
</organism>
<dbReference type="EMBL" id="CP011031">
    <property type="protein sequence ID" value="ATC92718.1"/>
    <property type="molecule type" value="Genomic_DNA"/>
</dbReference>
<keyword evidence="3" id="KW-1185">Reference proteome</keyword>
<proteinExistence type="predicted"/>
<feature type="transmembrane region" description="Helical" evidence="1">
    <location>
        <begin position="21"/>
        <end position="43"/>
    </location>
</feature>
<evidence type="ECO:0000313" key="2">
    <source>
        <dbReference type="EMBL" id="ATC92718.1"/>
    </source>
</evidence>
<evidence type="ECO:0000256" key="1">
    <source>
        <dbReference type="SAM" id="Phobius"/>
    </source>
</evidence>
<name>A0ABM6N971_9GAMM</name>